<dbReference type="InterPro" id="IPR012337">
    <property type="entry name" value="RNaseH-like_sf"/>
</dbReference>
<evidence type="ECO:0000313" key="17">
    <source>
        <dbReference type="Proteomes" id="UP000029488"/>
    </source>
</evidence>
<keyword evidence="7 16" id="KW-0269">Exonuclease</keyword>
<feature type="region of interest" description="Disordered" evidence="12">
    <location>
        <begin position="147"/>
        <end position="174"/>
    </location>
</feature>
<dbReference type="Proteomes" id="UP000029488">
    <property type="component" value="Chromosome"/>
</dbReference>
<dbReference type="Gene3D" id="3.30.420.10">
    <property type="entry name" value="Ribonuclease H-like superfamily/Ribonuclease H"/>
    <property type="match status" value="1"/>
</dbReference>
<feature type="compositionally biased region" description="Polar residues" evidence="12">
    <location>
        <begin position="164"/>
        <end position="174"/>
    </location>
</feature>
<evidence type="ECO:0000256" key="11">
    <source>
        <dbReference type="ARBA" id="ARBA00070925"/>
    </source>
</evidence>
<evidence type="ECO:0000256" key="1">
    <source>
        <dbReference type="ARBA" id="ARBA00004141"/>
    </source>
</evidence>
<dbReference type="PANTHER" id="PTHR30231">
    <property type="entry name" value="DNA POLYMERASE III SUBUNIT EPSILON"/>
    <property type="match status" value="1"/>
</dbReference>
<dbReference type="CDD" id="cd06127">
    <property type="entry name" value="DEDDh"/>
    <property type="match status" value="1"/>
</dbReference>
<organism evidence="15 17">
    <name type="scientific">Ligilactobacillus salivarius</name>
    <dbReference type="NCBI Taxonomy" id="1624"/>
    <lineage>
        <taxon>Bacteria</taxon>
        <taxon>Bacillati</taxon>
        <taxon>Bacillota</taxon>
        <taxon>Bacilli</taxon>
        <taxon>Lactobacillales</taxon>
        <taxon>Lactobacillaceae</taxon>
        <taxon>Ligilactobacillus</taxon>
    </lineage>
</organism>
<evidence type="ECO:0000256" key="2">
    <source>
        <dbReference type="ARBA" id="ARBA00022679"/>
    </source>
</evidence>
<evidence type="ECO:0000256" key="5">
    <source>
        <dbReference type="ARBA" id="ARBA00022705"/>
    </source>
</evidence>
<protein>
    <recommendedName>
        <fullName evidence="11">DNA polymerase III polC-type</fullName>
    </recommendedName>
</protein>
<dbReference type="KEGG" id="lsj:LSJ_0813c"/>
<sequence length="382" mass="42938">MKKIKDLIEKNFIKSKNIWLAYLLAIFLGTFGLHRFYLKKNGLKMLLITVLTLGVGVIITYPMLILDLIRIPSWVEECNENNLTPPTEKNIQTNKSSKHINNTVTSTSLNESMSISTSLNESLSESLSTSNSLSDSLSASTFLSDSLSSSTSLNNSLSTNIEETNSSNIDKPRNSQVISYDFKPKLQPVMEFEPKTKTKKKSTRTKTNSSETIKISRLRKLRDDYVVVDIETTGLSPGEDKIIQLSAIKYIDNKEIAVFNEYINPHTKLSDFIINLTGISQDVVDHGKELNDIKDDFISFYGDLPLVGHYINGFDIKFLIANNLVIKNVATIDTLPLARKLDLENAKLPTVKKFLGINNNSHDSLDDCYTTNALYQFAKENF</sequence>
<comment type="subcellular location">
    <subcellularLocation>
        <location evidence="1">Membrane</location>
        <topology evidence="1">Multi-pass membrane protein</topology>
    </subcellularLocation>
</comment>
<evidence type="ECO:0000256" key="12">
    <source>
        <dbReference type="SAM" id="MobiDB-lite"/>
    </source>
</evidence>
<feature type="domain" description="Exonuclease" evidence="14">
    <location>
        <begin position="224"/>
        <end position="382"/>
    </location>
</feature>
<evidence type="ECO:0000256" key="3">
    <source>
        <dbReference type="ARBA" id="ARBA00022692"/>
    </source>
</evidence>
<dbReference type="Pfam" id="PF00929">
    <property type="entry name" value="RNase_T"/>
    <property type="match status" value="1"/>
</dbReference>
<dbReference type="EMBL" id="CP007646">
    <property type="protein sequence ID" value="AIR10496.1"/>
    <property type="molecule type" value="Genomic_DNA"/>
</dbReference>
<dbReference type="PANTHER" id="PTHR30231:SF41">
    <property type="entry name" value="DNA POLYMERASE III SUBUNIT EPSILON"/>
    <property type="match status" value="1"/>
</dbReference>
<proteinExistence type="predicted"/>
<dbReference type="GO" id="GO:0008408">
    <property type="term" value="F:3'-5' exonuclease activity"/>
    <property type="evidence" value="ECO:0007669"/>
    <property type="project" value="TreeGrafter"/>
</dbReference>
<keyword evidence="6" id="KW-0540">Nuclease</keyword>
<accession>A0A089QHP7</accession>
<evidence type="ECO:0000256" key="4">
    <source>
        <dbReference type="ARBA" id="ARBA00022695"/>
    </source>
</evidence>
<dbReference type="Pfam" id="PF05154">
    <property type="entry name" value="TM2"/>
    <property type="match status" value="1"/>
</dbReference>
<dbReference type="InterPro" id="IPR007829">
    <property type="entry name" value="TM2"/>
</dbReference>
<keyword evidence="5" id="KW-0235">DNA replication</keyword>
<keyword evidence="4" id="KW-0548">Nucleotidyltransferase</keyword>
<keyword evidence="10 13" id="KW-0472">Membrane</keyword>
<evidence type="ECO:0000256" key="13">
    <source>
        <dbReference type="SAM" id="Phobius"/>
    </source>
</evidence>
<reference evidence="15 17" key="1">
    <citation type="journal article" date="2014" name="BMC Genomics">
        <title>Unusual genome complexity in Lactobacillus salivarius JCM1046.</title>
        <authorList>
            <person name="Raftis E.J."/>
            <person name="Forde B.M."/>
            <person name="Claesson M.J."/>
            <person name="O'Toole P.W."/>
        </authorList>
    </citation>
    <scope>NUCLEOTIDE SEQUENCE [LARGE SCALE GENOMIC DNA]</scope>
    <source>
        <strain evidence="15 17">JCM1046</strain>
    </source>
</reference>
<keyword evidence="9 13" id="KW-1133">Transmembrane helix</keyword>
<dbReference type="Proteomes" id="UP001231316">
    <property type="component" value="Chromosome"/>
</dbReference>
<dbReference type="GO" id="GO:0016020">
    <property type="term" value="C:membrane"/>
    <property type="evidence" value="ECO:0007669"/>
    <property type="project" value="UniProtKB-SubCell"/>
</dbReference>
<feature type="compositionally biased region" description="Low complexity" evidence="12">
    <location>
        <begin position="147"/>
        <end position="163"/>
    </location>
</feature>
<dbReference type="SUPFAM" id="SSF53098">
    <property type="entry name" value="Ribonuclease H-like"/>
    <property type="match status" value="1"/>
</dbReference>
<dbReference type="EMBL" id="CP123971">
    <property type="protein sequence ID" value="WII29405.1"/>
    <property type="molecule type" value="Genomic_DNA"/>
</dbReference>
<dbReference type="InterPro" id="IPR036397">
    <property type="entry name" value="RNaseH_sf"/>
</dbReference>
<dbReference type="AlphaFoldDB" id="A0A089QHP7"/>
<dbReference type="InterPro" id="IPR013520">
    <property type="entry name" value="Ribonucl_H"/>
</dbReference>
<evidence type="ECO:0000256" key="6">
    <source>
        <dbReference type="ARBA" id="ARBA00022722"/>
    </source>
</evidence>
<keyword evidence="8" id="KW-0239">DNA-directed DNA polymerase</keyword>
<gene>
    <name evidence="15" type="ORF">LSJ_0813c</name>
    <name evidence="16" type="ORF">QFE45_04690</name>
</gene>
<keyword evidence="7 16" id="KW-0378">Hydrolase</keyword>
<evidence type="ECO:0000259" key="14">
    <source>
        <dbReference type="SMART" id="SM00479"/>
    </source>
</evidence>
<feature type="transmembrane region" description="Helical" evidence="13">
    <location>
        <begin position="20"/>
        <end position="37"/>
    </location>
</feature>
<evidence type="ECO:0000313" key="16">
    <source>
        <dbReference type="EMBL" id="WII29405.1"/>
    </source>
</evidence>
<dbReference type="GO" id="GO:0003676">
    <property type="term" value="F:nucleic acid binding"/>
    <property type="evidence" value="ECO:0007669"/>
    <property type="project" value="InterPro"/>
</dbReference>
<evidence type="ECO:0000256" key="9">
    <source>
        <dbReference type="ARBA" id="ARBA00022989"/>
    </source>
</evidence>
<evidence type="ECO:0000313" key="15">
    <source>
        <dbReference type="EMBL" id="AIR10496.1"/>
    </source>
</evidence>
<evidence type="ECO:0000256" key="7">
    <source>
        <dbReference type="ARBA" id="ARBA00022839"/>
    </source>
</evidence>
<evidence type="ECO:0000256" key="10">
    <source>
        <dbReference type="ARBA" id="ARBA00023136"/>
    </source>
</evidence>
<dbReference type="SMART" id="SM00479">
    <property type="entry name" value="EXOIII"/>
    <property type="match status" value="1"/>
</dbReference>
<dbReference type="GO" id="GO:0005829">
    <property type="term" value="C:cytosol"/>
    <property type="evidence" value="ECO:0007669"/>
    <property type="project" value="TreeGrafter"/>
</dbReference>
<dbReference type="RefSeq" id="WP_051454353.1">
    <property type="nucleotide sequence ID" value="NZ_CP007646.1"/>
</dbReference>
<name>A0A089QHP7_9LACO</name>
<reference evidence="16" key="2">
    <citation type="submission" date="2023-04" db="EMBL/GenBank/DDBJ databases">
        <title>Four porcine-derived lactic acid bacteria strains analyses and their evaluation as potential probiotics based on genomics.</title>
        <authorList>
            <person name="Niu D."/>
        </authorList>
    </citation>
    <scope>NUCLEOTIDE SEQUENCE</scope>
    <source>
        <strain evidence="16">ZSA5</strain>
    </source>
</reference>
<feature type="region of interest" description="Disordered" evidence="12">
    <location>
        <begin position="189"/>
        <end position="209"/>
    </location>
</feature>
<dbReference type="GO" id="GO:0045004">
    <property type="term" value="P:DNA replication proofreading"/>
    <property type="evidence" value="ECO:0007669"/>
    <property type="project" value="TreeGrafter"/>
</dbReference>
<feature type="transmembrane region" description="Helical" evidence="13">
    <location>
        <begin position="43"/>
        <end position="64"/>
    </location>
</feature>
<evidence type="ECO:0000256" key="8">
    <source>
        <dbReference type="ARBA" id="ARBA00022932"/>
    </source>
</evidence>
<dbReference type="GO" id="GO:0003887">
    <property type="term" value="F:DNA-directed DNA polymerase activity"/>
    <property type="evidence" value="ECO:0007669"/>
    <property type="project" value="UniProtKB-KW"/>
</dbReference>
<dbReference type="FunFam" id="3.30.420.10:FF:000045">
    <property type="entry name" value="3'-5' exonuclease DinG"/>
    <property type="match status" value="1"/>
</dbReference>
<keyword evidence="3 13" id="KW-0812">Transmembrane</keyword>
<keyword evidence="2" id="KW-0808">Transferase</keyword>